<dbReference type="Gene3D" id="2.60.15.10">
    <property type="entry name" value="F0F1 ATP synthase delta/epsilon subunit, N-terminal"/>
    <property type="match status" value="1"/>
</dbReference>
<keyword evidence="11" id="KW-1185">Reference proteome</keyword>
<dbReference type="RefSeq" id="WP_150584948.1">
    <property type="nucleotide sequence ID" value="NZ_CABPSE010000006.1"/>
</dbReference>
<evidence type="ECO:0000313" key="10">
    <source>
        <dbReference type="EMBL" id="VVE02348.1"/>
    </source>
</evidence>
<comment type="subunit">
    <text evidence="8">F-type ATPases have 2 components, CF(1) - the catalytic core - and CF(0) - the membrane proton channel. CF(1) has five subunits: alpha(3), beta(3), gamma(1), delta(1), epsilon(1). CF(0) has three main subunits: a, b and c.</text>
</comment>
<keyword evidence="5 8" id="KW-0406">Ion transport</keyword>
<dbReference type="InterPro" id="IPR036771">
    <property type="entry name" value="ATPsynth_dsu/esu_N"/>
</dbReference>
<keyword evidence="8" id="KW-1003">Cell membrane</keyword>
<dbReference type="InterPro" id="IPR024037">
    <property type="entry name" value="Alt_ATP_synth_F1_esu"/>
</dbReference>
<dbReference type="GO" id="GO:0005524">
    <property type="term" value="F:ATP binding"/>
    <property type="evidence" value="ECO:0007669"/>
    <property type="project" value="UniProtKB-UniRule"/>
</dbReference>
<evidence type="ECO:0000256" key="2">
    <source>
        <dbReference type="ARBA" id="ARBA00004184"/>
    </source>
</evidence>
<dbReference type="InterPro" id="IPR001469">
    <property type="entry name" value="ATP_synth_F1_dsu/esu"/>
</dbReference>
<dbReference type="GO" id="GO:0046933">
    <property type="term" value="F:proton-transporting ATP synthase activity, rotational mechanism"/>
    <property type="evidence" value="ECO:0007669"/>
    <property type="project" value="UniProtKB-UniRule"/>
</dbReference>
<comment type="subcellular location">
    <subcellularLocation>
        <location evidence="8">Cell membrane</location>
        <topology evidence="8">Peripheral membrane protein</topology>
    </subcellularLocation>
    <subcellularLocation>
        <location evidence="2">Endomembrane system</location>
        <topology evidence="2">Peripheral membrane protein</topology>
    </subcellularLocation>
</comment>
<evidence type="ECO:0000256" key="3">
    <source>
        <dbReference type="ARBA" id="ARBA00005712"/>
    </source>
</evidence>
<keyword evidence="8" id="KW-0066">ATP synthesis</keyword>
<dbReference type="Pfam" id="PF02823">
    <property type="entry name" value="ATP-synt_DE_N"/>
    <property type="match status" value="1"/>
</dbReference>
<keyword evidence="7 8" id="KW-0139">CF(1)</keyword>
<dbReference type="GO" id="GO:0045259">
    <property type="term" value="C:proton-transporting ATP synthase complex"/>
    <property type="evidence" value="ECO:0007669"/>
    <property type="project" value="UniProtKB-KW"/>
</dbReference>
<dbReference type="HAMAP" id="MF_00530">
    <property type="entry name" value="ATP_synth_epsil_bac"/>
    <property type="match status" value="1"/>
</dbReference>
<keyword evidence="6 8" id="KW-0472">Membrane</keyword>
<dbReference type="SUPFAM" id="SSF51344">
    <property type="entry name" value="Epsilon subunit of F1F0-ATP synthase N-terminal domain"/>
    <property type="match status" value="1"/>
</dbReference>
<protein>
    <recommendedName>
        <fullName evidence="8">ATP synthase epsilon chain</fullName>
    </recommendedName>
    <alternativeName>
        <fullName evidence="8">ATP synthase F1 sector epsilon subunit</fullName>
    </alternativeName>
    <alternativeName>
        <fullName evidence="8">F-ATPase epsilon subunit</fullName>
    </alternativeName>
</protein>
<feature type="domain" description="ATP synthase F1 complex delta/epsilon subunit N-terminal" evidence="9">
    <location>
        <begin position="5"/>
        <end position="85"/>
    </location>
</feature>
<dbReference type="Proteomes" id="UP000383971">
    <property type="component" value="Unassembled WGS sequence"/>
</dbReference>
<evidence type="ECO:0000256" key="1">
    <source>
        <dbReference type="ARBA" id="ARBA00003543"/>
    </source>
</evidence>
<dbReference type="GO" id="GO:0005886">
    <property type="term" value="C:plasma membrane"/>
    <property type="evidence" value="ECO:0007669"/>
    <property type="project" value="UniProtKB-SubCell"/>
</dbReference>
<dbReference type="InterPro" id="IPR020546">
    <property type="entry name" value="ATP_synth_F1_dsu/esu_N"/>
</dbReference>
<reference evidence="10 11" key="1">
    <citation type="submission" date="2019-08" db="EMBL/GenBank/DDBJ databases">
        <authorList>
            <person name="Peeters C."/>
        </authorList>
    </citation>
    <scope>NUCLEOTIDE SEQUENCE [LARGE SCALE GENOMIC DNA]</scope>
    <source>
        <strain evidence="10 11">LMG 31111</strain>
    </source>
</reference>
<evidence type="ECO:0000259" key="9">
    <source>
        <dbReference type="Pfam" id="PF02823"/>
    </source>
</evidence>
<dbReference type="CDD" id="cd12152">
    <property type="entry name" value="F1-ATPase_delta"/>
    <property type="match status" value="1"/>
</dbReference>
<proteinExistence type="inferred from homology"/>
<accession>A0A5E4UQU3</accession>
<comment type="similarity">
    <text evidence="3 8">Belongs to the ATPase epsilon chain family.</text>
</comment>
<evidence type="ECO:0000256" key="4">
    <source>
        <dbReference type="ARBA" id="ARBA00022448"/>
    </source>
</evidence>
<evidence type="ECO:0000313" key="11">
    <source>
        <dbReference type="Proteomes" id="UP000383971"/>
    </source>
</evidence>
<evidence type="ECO:0000256" key="6">
    <source>
        <dbReference type="ARBA" id="ARBA00023136"/>
    </source>
</evidence>
<evidence type="ECO:0000256" key="8">
    <source>
        <dbReference type="HAMAP-Rule" id="MF_00530"/>
    </source>
</evidence>
<dbReference type="NCBIfam" id="NF009981">
    <property type="entry name" value="PRK13447.1"/>
    <property type="match status" value="1"/>
</dbReference>
<dbReference type="EMBL" id="CABPSE010000006">
    <property type="protein sequence ID" value="VVE02348.1"/>
    <property type="molecule type" value="Genomic_DNA"/>
</dbReference>
<sequence>MTSEFHLSIVIPSAVLYESSHVVALRAIDASGAFGILPRHADFLTVLSTSVLRWRETDGVTHFCATGGAVLRMTGGHAVMIACREAVLGDSLDTLQAQVRKERAAALDETRRARVEQTRLHAQAVRQLIRYLHPALSGDALRGTS</sequence>
<organism evidence="10 11">
    <name type="scientific">Pandoraea communis</name>
    <dbReference type="NCBI Taxonomy" id="2508297"/>
    <lineage>
        <taxon>Bacteria</taxon>
        <taxon>Pseudomonadati</taxon>
        <taxon>Pseudomonadota</taxon>
        <taxon>Betaproteobacteria</taxon>
        <taxon>Burkholderiales</taxon>
        <taxon>Burkholderiaceae</taxon>
        <taxon>Pandoraea</taxon>
    </lineage>
</organism>
<evidence type="ECO:0000256" key="5">
    <source>
        <dbReference type="ARBA" id="ARBA00023065"/>
    </source>
</evidence>
<keyword evidence="8" id="KW-0375">Hydrogen ion transport</keyword>
<name>A0A5E4UQU3_9BURK</name>
<dbReference type="NCBIfam" id="TIGR03166">
    <property type="entry name" value="alt_F1F0_F1_eps"/>
    <property type="match status" value="1"/>
</dbReference>
<evidence type="ECO:0000256" key="7">
    <source>
        <dbReference type="ARBA" id="ARBA00023196"/>
    </source>
</evidence>
<gene>
    <name evidence="8" type="primary">atpC</name>
    <name evidence="10" type="ORF">PCO31111_02223</name>
</gene>
<keyword evidence="4 8" id="KW-0813">Transport</keyword>
<dbReference type="GO" id="GO:0012505">
    <property type="term" value="C:endomembrane system"/>
    <property type="evidence" value="ECO:0007669"/>
    <property type="project" value="UniProtKB-SubCell"/>
</dbReference>
<comment type="function">
    <text evidence="1 8">Produces ATP from ADP in the presence of a proton gradient across the membrane.</text>
</comment>
<dbReference type="AlphaFoldDB" id="A0A5E4UQU3"/>